<comment type="caution">
    <text evidence="1">The sequence shown here is derived from an EMBL/GenBank/DDBJ whole genome shotgun (WGS) entry which is preliminary data.</text>
</comment>
<dbReference type="Proteomes" id="UP000305709">
    <property type="component" value="Unassembled WGS sequence"/>
</dbReference>
<evidence type="ECO:0000313" key="2">
    <source>
        <dbReference type="Proteomes" id="UP000305709"/>
    </source>
</evidence>
<evidence type="ECO:0000313" key="1">
    <source>
        <dbReference type="EMBL" id="TNC62555.1"/>
    </source>
</evidence>
<gene>
    <name evidence="1" type="ORF">FHG71_20170</name>
</gene>
<name>A0A5C4NAH5_9RHOB</name>
<dbReference type="AlphaFoldDB" id="A0A5C4NAH5"/>
<keyword evidence="2" id="KW-1185">Reference proteome</keyword>
<dbReference type="InterPro" id="IPR046674">
    <property type="entry name" value="DUF6544"/>
</dbReference>
<dbReference type="Pfam" id="PF20181">
    <property type="entry name" value="DUF6544"/>
    <property type="match status" value="1"/>
</dbReference>
<organism evidence="1 2">
    <name type="scientific">Rubellimicrobium roseum</name>
    <dbReference type="NCBI Taxonomy" id="687525"/>
    <lineage>
        <taxon>Bacteria</taxon>
        <taxon>Pseudomonadati</taxon>
        <taxon>Pseudomonadota</taxon>
        <taxon>Alphaproteobacteria</taxon>
        <taxon>Rhodobacterales</taxon>
        <taxon>Roseobacteraceae</taxon>
        <taxon>Rubellimicrobium</taxon>
    </lineage>
</organism>
<reference evidence="1 2" key="1">
    <citation type="submission" date="2019-06" db="EMBL/GenBank/DDBJ databases">
        <authorList>
            <person name="Jiang L."/>
        </authorList>
    </citation>
    <scope>NUCLEOTIDE SEQUENCE [LARGE SCALE GENOMIC DNA]</scope>
    <source>
        <strain evidence="1 2">YIM 48858</strain>
    </source>
</reference>
<dbReference type="RefSeq" id="WP_139083497.1">
    <property type="nucleotide sequence ID" value="NZ_VDFV01000056.1"/>
</dbReference>
<protein>
    <submittedName>
        <fullName evidence="1">Uncharacterized protein</fullName>
    </submittedName>
</protein>
<proteinExistence type="predicted"/>
<dbReference type="OrthoDB" id="3671061at2"/>
<dbReference type="EMBL" id="VDFV01000056">
    <property type="protein sequence ID" value="TNC62555.1"/>
    <property type="molecule type" value="Genomic_DNA"/>
</dbReference>
<sequence>MKTRLILPLAILAVVGVSAGVVATRPGADLAAEFRLRLAELRPGPEGAPLTEADVARLPEPVRRWLNRSGALGRPPVTMVHTVFEATLYNAPGRPGMSGIAHQVDVLDPPRRLFFMTTRMNGLPVAVLHDYTPEWAGMRVRAARAFNVVDRWGADFARIETVTFLNDLSVFAPSALAGPGFEWTPVDDRSAQVAYTVGPNIVTATLFFDETGDLVDFASDDRADISAGGEPQRMRWTTPLSDYREIAGRRVPGRGEAVWHREDGPFVYGEFTIRDMAFNRLLEVER</sequence>
<accession>A0A5C4NAH5</accession>